<dbReference type="AlphaFoldDB" id="A0A4R3JCW3"/>
<reference evidence="3 4" key="1">
    <citation type="submission" date="2019-03" db="EMBL/GenBank/DDBJ databases">
        <title>Genomic Encyclopedia of Type Strains, Phase IV (KMG-IV): sequencing the most valuable type-strain genomes for metagenomic binning, comparative biology and taxonomic classification.</title>
        <authorList>
            <person name="Goeker M."/>
        </authorList>
    </citation>
    <scope>NUCLEOTIDE SEQUENCE [LARGE SCALE GENOMIC DNA]</scope>
    <source>
        <strain evidence="3 4">DSM 101688</strain>
    </source>
</reference>
<dbReference type="Gene3D" id="1.25.40.10">
    <property type="entry name" value="Tetratricopeptide repeat domain"/>
    <property type="match status" value="2"/>
</dbReference>
<dbReference type="Proteomes" id="UP000295304">
    <property type="component" value="Unassembled WGS sequence"/>
</dbReference>
<evidence type="ECO:0000256" key="1">
    <source>
        <dbReference type="PROSITE-ProRule" id="PRU00339"/>
    </source>
</evidence>
<keyword evidence="4" id="KW-1185">Reference proteome</keyword>
<proteinExistence type="predicted"/>
<evidence type="ECO:0000313" key="4">
    <source>
        <dbReference type="Proteomes" id="UP000295304"/>
    </source>
</evidence>
<feature type="compositionally biased region" description="Pro residues" evidence="2">
    <location>
        <begin position="266"/>
        <end position="288"/>
    </location>
</feature>
<dbReference type="OrthoDB" id="7431909at2"/>
<dbReference type="SUPFAM" id="SSF48452">
    <property type="entry name" value="TPR-like"/>
    <property type="match status" value="1"/>
</dbReference>
<dbReference type="SMART" id="SM00028">
    <property type="entry name" value="TPR"/>
    <property type="match status" value="2"/>
</dbReference>
<dbReference type="EMBL" id="SLZW01000004">
    <property type="protein sequence ID" value="TCS63026.1"/>
    <property type="molecule type" value="Genomic_DNA"/>
</dbReference>
<dbReference type="PROSITE" id="PS50005">
    <property type="entry name" value="TPR"/>
    <property type="match status" value="1"/>
</dbReference>
<protein>
    <submittedName>
        <fullName evidence="3">Tetratricopeptide (TPR) repeat protein</fullName>
    </submittedName>
</protein>
<dbReference type="InterPro" id="IPR011990">
    <property type="entry name" value="TPR-like_helical_dom_sf"/>
</dbReference>
<dbReference type="InterPro" id="IPR019734">
    <property type="entry name" value="TPR_rpt"/>
</dbReference>
<comment type="caution">
    <text evidence="3">The sequence shown here is derived from an EMBL/GenBank/DDBJ whole genome shotgun (WGS) entry which is preliminary data.</text>
</comment>
<keyword evidence="1" id="KW-0802">TPR repeat</keyword>
<feature type="compositionally biased region" description="Low complexity" evidence="2">
    <location>
        <begin position="289"/>
        <end position="305"/>
    </location>
</feature>
<evidence type="ECO:0000313" key="3">
    <source>
        <dbReference type="EMBL" id="TCS63026.1"/>
    </source>
</evidence>
<organism evidence="3 4">
    <name type="scientific">Varunaivibrio sulfuroxidans</name>
    <dbReference type="NCBI Taxonomy" id="1773489"/>
    <lineage>
        <taxon>Bacteria</taxon>
        <taxon>Pseudomonadati</taxon>
        <taxon>Pseudomonadota</taxon>
        <taxon>Alphaproteobacteria</taxon>
        <taxon>Rhodospirillales</taxon>
        <taxon>Magnetovibrionaceae</taxon>
        <taxon>Varunaivibrio</taxon>
    </lineage>
</organism>
<feature type="compositionally biased region" description="Polar residues" evidence="2">
    <location>
        <begin position="255"/>
        <end position="264"/>
    </location>
</feature>
<gene>
    <name evidence="3" type="ORF">EDD55_104117</name>
</gene>
<feature type="region of interest" description="Disordered" evidence="2">
    <location>
        <begin position="254"/>
        <end position="335"/>
    </location>
</feature>
<accession>A0A4R3JCW3</accession>
<evidence type="ECO:0000256" key="2">
    <source>
        <dbReference type="SAM" id="MobiDB-lite"/>
    </source>
</evidence>
<feature type="repeat" description="TPR" evidence="1">
    <location>
        <begin position="823"/>
        <end position="856"/>
    </location>
</feature>
<dbReference type="RefSeq" id="WP_132938765.1">
    <property type="nucleotide sequence ID" value="NZ_SLZW01000004.1"/>
</dbReference>
<feature type="compositionally biased region" description="Low complexity" evidence="2">
    <location>
        <begin position="313"/>
        <end position="334"/>
    </location>
</feature>
<sequence length="1137" mass="123005">MARVAAPPPRPGLFAARGFRVFLAFLACWGVLTTGMGVAHAETVRVRADAHDGYGRITFVWPQPVGHTVRRTGNDVVVQFSRKIEGDLTPIVRRLGKYVRSARINSDGFSVTLALTRAFAHRDFDSANMIVVDLIDGSAQSRTPTGQGSAAAKTTALKVRTGIHPGYSRIVFDWPRTVAHRVEVNGGRARIVFGAPATIALGPLQGGRLPYVLGAESRPTADGVTVDLKVPPGATVKSFVVGTKIVVDVLKPNGAATTPTSVQSPAQPPARLTPPRPAPPPAPRPAPRPAQSAEPPSPAAAPRTPVAGPVALTPPQQTPPAAGGQAANGQSAPSLFSQGEAPAIEFKARAIKDSANSVTLRFDWTEPVGAAVFRRAGNVWAVFDKPVKFNVADLKAAGGNIIKDIAQVPSSRGAVLRMNLVQGVNPALSREGFSWMMTFKKQTIPPPTLIESAAQPNSPLGARIFLSVPGSGTPVAFTDSTVGDTLVAIPVIPLGHGVGRAYSYPQVRLLPTVQGIVVQPLVDDLRIRSLRQGVELTSVSSLYLSPVTPEQAAGLKLGAIDAKPLSKVLDLSRWGRPDDVAVLKTKHKLLADVSAAPTPQSLEKARLNLARFFFANGFNPEALGIVELVAQTRPKIADEPNFLLLRGAIRVMMGRDREAQADLDNPLLKGIDEATFWRAALLAGEDHLAVAAPDLRHTGALVKSYPKALKMPLGTLVSEADVEMGDAKQAAQYLEALNADKPSKIEKARLDYVDGKLKELSGKFDAAVKEWEKVEESRNRPARAQAAVARTELLLREKKYTTQQAIDELEKLRFAWRGDDFEFRLLRRLGNLYLSIGKYRQGLRTLRQAVTHFRDNPEAAAVTKKMAEVFDQLYLGGRADALAPVTAIALYDEFRELTPPGARGDEMIRKLADRLVGVDLLDRAAALLESQVDFRLSGAQLERVGARLALIYIMNKEYDKALAALKKSANTAGSAELGLERTRLQAHALMGLGRTQEALNLLKDDKSFRADQLRMEIYWRTKDWKGAARAIKNLVRLSGAKPRKPLNEEQSRYVLALAVAETLSSNERAVAILRADFGSVMAKTPFKDAFSLITSPPNQGLIDYRRMNAMVGTVDSFQGFLNSYLERLKKGDLSAIF</sequence>
<name>A0A4R3JCW3_9PROT</name>